<reference evidence="3" key="1">
    <citation type="submission" date="2017-02" db="EMBL/GenBank/DDBJ databases">
        <authorList>
            <person name="Varghese N."/>
            <person name="Submissions S."/>
        </authorList>
    </citation>
    <scope>NUCLEOTIDE SEQUENCE [LARGE SCALE GENOMIC DNA]</scope>
    <source>
        <strain evidence="3">R11H</strain>
    </source>
</reference>
<name>A0A1T5BI44_9SPHN</name>
<evidence type="ECO:0000313" key="2">
    <source>
        <dbReference type="EMBL" id="SKB46992.1"/>
    </source>
</evidence>
<dbReference type="EMBL" id="FUYP01000006">
    <property type="protein sequence ID" value="SKB46992.1"/>
    <property type="molecule type" value="Genomic_DNA"/>
</dbReference>
<dbReference type="Gene3D" id="2.170.270.10">
    <property type="entry name" value="SET domain"/>
    <property type="match status" value="1"/>
</dbReference>
<evidence type="ECO:0000259" key="1">
    <source>
        <dbReference type="SMART" id="SM00317"/>
    </source>
</evidence>
<dbReference type="SUPFAM" id="SSF82199">
    <property type="entry name" value="SET domain"/>
    <property type="match status" value="1"/>
</dbReference>
<dbReference type="SMART" id="SM00317">
    <property type="entry name" value="SET"/>
    <property type="match status" value="1"/>
</dbReference>
<dbReference type="PANTHER" id="PTHR12350:SF19">
    <property type="entry name" value="SET DOMAIN-CONTAINING PROTEIN"/>
    <property type="match status" value="1"/>
</dbReference>
<organism evidence="2 3">
    <name type="scientific">Sphingopyxis flava</name>
    <dbReference type="NCBI Taxonomy" id="1507287"/>
    <lineage>
        <taxon>Bacteria</taxon>
        <taxon>Pseudomonadati</taxon>
        <taxon>Pseudomonadota</taxon>
        <taxon>Alphaproteobacteria</taxon>
        <taxon>Sphingomonadales</taxon>
        <taxon>Sphingomonadaceae</taxon>
        <taxon>Sphingopyxis</taxon>
    </lineage>
</organism>
<keyword evidence="3" id="KW-1185">Reference proteome</keyword>
<dbReference type="InterPro" id="IPR053201">
    <property type="entry name" value="Flavunoidine_N-MTase"/>
</dbReference>
<proteinExistence type="predicted"/>
<dbReference type="Proteomes" id="UP000190044">
    <property type="component" value="Unassembled WGS sequence"/>
</dbReference>
<gene>
    <name evidence="2" type="ORF">SAMN06295937_1006198</name>
</gene>
<dbReference type="RefSeq" id="WP_245798663.1">
    <property type="nucleotide sequence ID" value="NZ_FUYP01000006.1"/>
</dbReference>
<dbReference type="PANTHER" id="PTHR12350">
    <property type="entry name" value="HISTONE-LYSINE N-METHYLTRANSFERASE-RELATED"/>
    <property type="match status" value="1"/>
</dbReference>
<dbReference type="InterPro" id="IPR046341">
    <property type="entry name" value="SET_dom_sf"/>
</dbReference>
<feature type="domain" description="SET" evidence="1">
    <location>
        <begin position="6"/>
        <end position="105"/>
    </location>
</feature>
<sequence>MEDDAFPLVVTERPRLGLCVLARVPFAVGEVLDRFCGEVGPELRQHSLQVRPGLHISGTRFIGYLSHGCDPNCRLDMARFELVAQRDIAAGDLLTIDYAATEDVLFRQFACTCDVDACRRWVTGRSEAVDAEGRRVLGHGPAPKHG</sequence>
<dbReference type="AlphaFoldDB" id="A0A1T5BI44"/>
<dbReference type="InterPro" id="IPR001214">
    <property type="entry name" value="SET_dom"/>
</dbReference>
<accession>A0A1T5BI44</accession>
<protein>
    <submittedName>
        <fullName evidence="2">SET domain-containing protein</fullName>
    </submittedName>
</protein>
<dbReference type="Pfam" id="PF00856">
    <property type="entry name" value="SET"/>
    <property type="match status" value="1"/>
</dbReference>
<evidence type="ECO:0000313" key="3">
    <source>
        <dbReference type="Proteomes" id="UP000190044"/>
    </source>
</evidence>